<dbReference type="InterPro" id="IPR011600">
    <property type="entry name" value="Pept_C14_caspase"/>
</dbReference>
<accession>A0ABZ1J754</accession>
<feature type="domain" description="Peptidase C14 caspase" evidence="1">
    <location>
        <begin position="22"/>
        <end position="245"/>
    </location>
</feature>
<dbReference type="InterPro" id="IPR015943">
    <property type="entry name" value="WD40/YVTN_repeat-like_dom_sf"/>
</dbReference>
<feature type="domain" description="Phytase-like" evidence="2">
    <location>
        <begin position="355"/>
        <end position="655"/>
    </location>
</feature>
<dbReference type="InterPro" id="IPR011045">
    <property type="entry name" value="N2O_reductase_N"/>
</dbReference>
<dbReference type="Pfam" id="PF13449">
    <property type="entry name" value="Phytase-like"/>
    <property type="match status" value="1"/>
</dbReference>
<dbReference type="Gene3D" id="3.40.50.1460">
    <property type="match status" value="1"/>
</dbReference>
<dbReference type="InterPro" id="IPR027372">
    <property type="entry name" value="Phytase-like_dom"/>
</dbReference>
<dbReference type="RefSeq" id="WP_328936414.1">
    <property type="nucleotide sequence ID" value="NZ_CP108133.1"/>
</dbReference>
<protein>
    <submittedName>
        <fullName evidence="3">Esterase-like activity of phytase family protein</fullName>
    </submittedName>
</protein>
<dbReference type="InterPro" id="IPR029030">
    <property type="entry name" value="Caspase-like_dom_sf"/>
</dbReference>
<dbReference type="Proteomes" id="UP001432166">
    <property type="component" value="Chromosome"/>
</dbReference>
<dbReference type="NCBIfam" id="NF047832">
    <property type="entry name" value="caspase_w_EACC1"/>
    <property type="match status" value="1"/>
</dbReference>
<dbReference type="Gene3D" id="2.130.10.10">
    <property type="entry name" value="YVTN repeat-like/Quinoprotein amine dehydrogenase"/>
    <property type="match status" value="1"/>
</dbReference>
<dbReference type="Pfam" id="PF00656">
    <property type="entry name" value="Peptidase_C14"/>
    <property type="match status" value="1"/>
</dbReference>
<gene>
    <name evidence="3" type="ORF">OG288_01305</name>
</gene>
<evidence type="ECO:0000313" key="4">
    <source>
        <dbReference type="Proteomes" id="UP001432166"/>
    </source>
</evidence>
<reference evidence="3" key="1">
    <citation type="submission" date="2022-10" db="EMBL/GenBank/DDBJ databases">
        <title>The complete genomes of actinobacterial strains from the NBC collection.</title>
        <authorList>
            <person name="Joergensen T.S."/>
            <person name="Alvarez Arevalo M."/>
            <person name="Sterndorff E.B."/>
            <person name="Faurdal D."/>
            <person name="Vuksanovic O."/>
            <person name="Mourched A.-S."/>
            <person name="Charusanti P."/>
            <person name="Shaw S."/>
            <person name="Blin K."/>
            <person name="Weber T."/>
        </authorList>
    </citation>
    <scope>NUCLEOTIDE SEQUENCE</scope>
    <source>
        <strain evidence="3">NBC_00189</strain>
    </source>
</reference>
<proteinExistence type="predicted"/>
<organism evidence="3 4">
    <name type="scientific">Streptomyces tauricus</name>
    <dbReference type="NCBI Taxonomy" id="68274"/>
    <lineage>
        <taxon>Bacteria</taxon>
        <taxon>Bacillati</taxon>
        <taxon>Actinomycetota</taxon>
        <taxon>Actinomycetes</taxon>
        <taxon>Kitasatosporales</taxon>
        <taxon>Streptomycetaceae</taxon>
        <taxon>Streptomyces</taxon>
        <taxon>Streptomyces aurantiacus group</taxon>
    </lineage>
</organism>
<evidence type="ECO:0000259" key="2">
    <source>
        <dbReference type="Pfam" id="PF13449"/>
    </source>
</evidence>
<sequence>MTAFSTITEPISAEGIDPSRSACVLIGVDDYTLLDSLRSVRHNLVELRAALTNEEIWGIPEDRIFTVANPSAPADLAGPIREAGLLAEDTLIVYYAGHGLIDRHEQQLLLTLPGSVEDQPDTCVRASDVRRAIRDTGPALRRVLILDCCFSGQVLTEMTSVDSGRQGGQVAVETLRGVEGSYVMTSAPRDRPSHAPDPKRCTVFTGALVDVLRHGLPDGPPKLGLHAIFQTVKARITAMRPEMPQEPQDEDRNGVGRLDFVRNVAVLPPLAPAPDLVTELPRRSRLRTLLWSLTAGAAGLALGLSAPAAADWWQRNHPASATGSCGGHLADADAPRAVLLDHSDALNKKNVDYEAVEGLSALALVSERPDGVEALALADNSPGLLFPLTLGSPFDLNPTADTAHTLRRATGKKFPQWYDGEGMALEEGGRTVLVGSETGPAIRRFDIATGKQLGADFPIPEDLRFWPQGSAQTGRSIESLTLSPDGRHLYAGWEAALAKDGDQRGRALIRIQRYTGEPGGAYTPDKQYAYLASDGMHLVELVALNNSNGLLALERAYTAGLGTAARVVQLSLDQARDVTAEDSLYGLPADVFADETPVLDLAACPAGGPGAVATPASNHSNPLMDNVEGMALGKEWSTGRYKGWRPLYLISDDNGSGDQITRLYSLAVRLNP</sequence>
<evidence type="ECO:0000259" key="1">
    <source>
        <dbReference type="Pfam" id="PF00656"/>
    </source>
</evidence>
<dbReference type="EMBL" id="CP108133">
    <property type="protein sequence ID" value="WTP47067.1"/>
    <property type="molecule type" value="Genomic_DNA"/>
</dbReference>
<keyword evidence="4" id="KW-1185">Reference proteome</keyword>
<dbReference type="SUPFAM" id="SSF50974">
    <property type="entry name" value="Nitrous oxide reductase, N-terminal domain"/>
    <property type="match status" value="1"/>
</dbReference>
<name>A0ABZ1J754_9ACTN</name>
<evidence type="ECO:0000313" key="3">
    <source>
        <dbReference type="EMBL" id="WTP47067.1"/>
    </source>
</evidence>
<dbReference type="SUPFAM" id="SSF52129">
    <property type="entry name" value="Caspase-like"/>
    <property type="match status" value="1"/>
</dbReference>